<accession>A0ABV4D8Z7</accession>
<evidence type="ECO:0000259" key="2">
    <source>
        <dbReference type="Pfam" id="PF25164"/>
    </source>
</evidence>
<dbReference type="Proteomes" id="UP001565242">
    <property type="component" value="Unassembled WGS sequence"/>
</dbReference>
<name>A0ABV4D8Z7_9LACT</name>
<protein>
    <submittedName>
        <fullName evidence="3">Competence protein CoiA family protein</fullName>
    </submittedName>
</protein>
<keyword evidence="4" id="KW-1185">Reference proteome</keyword>
<dbReference type="EMBL" id="JBCLSQ010000002">
    <property type="protein sequence ID" value="MEY8537012.1"/>
    <property type="molecule type" value="Genomic_DNA"/>
</dbReference>
<evidence type="ECO:0000313" key="4">
    <source>
        <dbReference type="Proteomes" id="UP001565242"/>
    </source>
</evidence>
<reference evidence="3 4" key="1">
    <citation type="submission" date="2024-03" db="EMBL/GenBank/DDBJ databases">
        <title>Mouse gut bacterial collection (mGBC) of GemPharmatech.</title>
        <authorList>
            <person name="He Y."/>
            <person name="Dong L."/>
            <person name="Wu D."/>
            <person name="Gao X."/>
            <person name="Lin Z."/>
        </authorList>
    </citation>
    <scope>NUCLEOTIDE SEQUENCE [LARGE SCALE GENOMIC DNA]</scope>
    <source>
        <strain evidence="3 4">20-218</strain>
    </source>
</reference>
<dbReference type="InterPro" id="IPR057253">
    <property type="entry name" value="CoiA-like_N"/>
</dbReference>
<dbReference type="InterPro" id="IPR010330">
    <property type="entry name" value="CoiA_nuc"/>
</dbReference>
<feature type="domain" description="Competence protein CoiA nuclease-like" evidence="1">
    <location>
        <begin position="69"/>
        <end position="123"/>
    </location>
</feature>
<organism evidence="3 4">
    <name type="scientific">Lactococcus muris</name>
    <dbReference type="NCBI Taxonomy" id="2941330"/>
    <lineage>
        <taxon>Bacteria</taxon>
        <taxon>Bacillati</taxon>
        <taxon>Bacillota</taxon>
        <taxon>Bacilli</taxon>
        <taxon>Lactobacillales</taxon>
        <taxon>Streptococcaceae</taxon>
        <taxon>Lactococcus</taxon>
    </lineage>
</organism>
<dbReference type="Pfam" id="PF25164">
    <property type="entry name" value="CoiA_N"/>
    <property type="match status" value="1"/>
</dbReference>
<evidence type="ECO:0000313" key="3">
    <source>
        <dbReference type="EMBL" id="MEY8537012.1"/>
    </source>
</evidence>
<proteinExistence type="predicted"/>
<sequence length="201" mass="23382">MKRIYVLEGMLIALDKNGQTVNILESNKLKEPFYCPACKSSVRLKKGKIKISHFAHISLQNCSSWSEHESAQHLELKLGLYQWLRQKEKVEIEKYLPQIQQTADLLVNDKLAIEIQCSSLTTKIKRAHIKLQGQWILCSLASGKRFMAKKFFDCFTKKFTLLLGKQRLLLLGVRFRKTESTLKILDTSRLTWATYLSHRRI</sequence>
<gene>
    <name evidence="3" type="ORF">AALM99_00955</name>
</gene>
<dbReference type="Pfam" id="PF06054">
    <property type="entry name" value="CoiA_nuc"/>
    <property type="match status" value="1"/>
</dbReference>
<feature type="domain" description="Competence protein CoiA-like N-terminal" evidence="2">
    <location>
        <begin position="22"/>
        <end position="63"/>
    </location>
</feature>
<evidence type="ECO:0000259" key="1">
    <source>
        <dbReference type="Pfam" id="PF06054"/>
    </source>
</evidence>
<comment type="caution">
    <text evidence="3">The sequence shown here is derived from an EMBL/GenBank/DDBJ whole genome shotgun (WGS) entry which is preliminary data.</text>
</comment>